<dbReference type="InterPro" id="IPR006343">
    <property type="entry name" value="DnaB/C_C"/>
</dbReference>
<evidence type="ECO:0000259" key="3">
    <source>
        <dbReference type="Pfam" id="PF07261"/>
    </source>
</evidence>
<name>A0A2N5GJS1_9BACI</name>
<organism evidence="5 7">
    <name type="scientific">Bacillus canaveralius</name>
    <dbReference type="NCBI Taxonomy" id="1403243"/>
    <lineage>
        <taxon>Bacteria</taxon>
        <taxon>Bacillati</taxon>
        <taxon>Bacillota</taxon>
        <taxon>Bacilli</taxon>
        <taxon>Bacillales</taxon>
        <taxon>Bacillaceae</taxon>
        <taxon>Bacillus</taxon>
    </lineage>
</organism>
<gene>
    <name evidence="5" type="ORF">CU635_14885</name>
    <name evidence="6" type="ORF">CVD25_16925</name>
</gene>
<dbReference type="EMBL" id="PGVA01000034">
    <property type="protein sequence ID" value="PLR81528.1"/>
    <property type="molecule type" value="Genomic_DNA"/>
</dbReference>
<feature type="region of interest" description="Disordered" evidence="2">
    <location>
        <begin position="408"/>
        <end position="449"/>
    </location>
</feature>
<keyword evidence="8" id="KW-1185">Reference proteome</keyword>
<comment type="similarity">
    <text evidence="1">Belongs to the DnaB/DnaD family.</text>
</comment>
<feature type="domain" description="Replicative helicase loading/DNA remodeling protein DnaB N-terminal winged helix" evidence="4">
    <location>
        <begin position="10"/>
        <end position="270"/>
    </location>
</feature>
<evidence type="ECO:0000256" key="2">
    <source>
        <dbReference type="SAM" id="MobiDB-lite"/>
    </source>
</evidence>
<comment type="caution">
    <text evidence="5">The sequence shown here is derived from an EMBL/GenBank/DDBJ whole genome shotgun (WGS) entry which is preliminary data.</text>
</comment>
<dbReference type="Proteomes" id="UP000235114">
    <property type="component" value="Unassembled WGS sequence"/>
</dbReference>
<proteinExistence type="inferred from homology"/>
<feature type="compositionally biased region" description="Basic and acidic residues" evidence="2">
    <location>
        <begin position="432"/>
        <end position="449"/>
    </location>
</feature>
<evidence type="ECO:0000259" key="4">
    <source>
        <dbReference type="Pfam" id="PF25888"/>
    </source>
</evidence>
<dbReference type="InterPro" id="IPR058660">
    <property type="entry name" value="WHD_DnaB"/>
</dbReference>
<reference evidence="6 8" key="2">
    <citation type="submission" date="2017-12" db="EMBL/GenBank/DDBJ databases">
        <title>Comparative Functional Genomics of Dry Heat Resistant strains isolated from the Viking Spacecraft.</title>
        <authorList>
            <person name="Seuylemezian A."/>
            <person name="Cooper K."/>
            <person name="Vaishampayan P."/>
        </authorList>
    </citation>
    <scope>NUCLEOTIDE SEQUENCE [LARGE SCALE GENOMIC DNA]</scope>
    <source>
        <strain evidence="6 8">ATCC 29669</strain>
    </source>
</reference>
<protein>
    <submittedName>
        <fullName evidence="5">Replication initiation and membrane attachment protein</fullName>
    </submittedName>
</protein>
<dbReference type="OrthoDB" id="2082007at2"/>
<evidence type="ECO:0000313" key="8">
    <source>
        <dbReference type="Proteomes" id="UP000235114"/>
    </source>
</evidence>
<evidence type="ECO:0000313" key="6">
    <source>
        <dbReference type="EMBL" id="PLR93910.1"/>
    </source>
</evidence>
<dbReference type="RefSeq" id="WP_101578197.1">
    <property type="nucleotide sequence ID" value="NZ_PGVA01000034.1"/>
</dbReference>
<dbReference type="AlphaFoldDB" id="A0A2N5GJS1"/>
<feature type="domain" description="DnaB/C C-terminal" evidence="3">
    <location>
        <begin position="331"/>
        <end position="394"/>
    </location>
</feature>
<dbReference type="Proteomes" id="UP000234951">
    <property type="component" value="Unassembled WGS sequence"/>
</dbReference>
<accession>A0A2N5GJS1</accession>
<dbReference type="Pfam" id="PF25888">
    <property type="entry name" value="WHD_DnaB"/>
    <property type="match status" value="1"/>
</dbReference>
<evidence type="ECO:0000313" key="5">
    <source>
        <dbReference type="EMBL" id="PLR81528.1"/>
    </source>
</evidence>
<evidence type="ECO:0000256" key="1">
    <source>
        <dbReference type="ARBA" id="ARBA00093462"/>
    </source>
</evidence>
<reference evidence="5 7" key="1">
    <citation type="submission" date="2017-11" db="EMBL/GenBank/DDBJ databases">
        <title>Comparitive Functional Genomics of Dry Heat Resistant strains isolated from the Viking Spacecraft.</title>
        <authorList>
            <person name="Seuylemezian A."/>
            <person name="Cooper K."/>
            <person name="Vaishampayan P."/>
        </authorList>
    </citation>
    <scope>NUCLEOTIDE SEQUENCE [LARGE SCALE GENOMIC DNA]</scope>
    <source>
        <strain evidence="5 7">M4.6</strain>
    </source>
</reference>
<dbReference type="EMBL" id="PGVD01000051">
    <property type="protein sequence ID" value="PLR93910.1"/>
    <property type="molecule type" value="Genomic_DNA"/>
</dbReference>
<sequence length="468" mass="53890">MVQHWQELLPVDRYVVRANGLLHDFDRKVLTFLYQPLIGSACFSLYLTFWGELEENRIWSESQSHHGLMTIMGMGLKDIYEARLKLEGIGLLKSYIRSANDSREFIYELQPPLNPEQFFLDGMLNIYLYRKIGKNQFARLKRVFSDQKLPAHEEYKNITRAFQDVYASASIASLQLDEETARSLSADNGQAFIGRAEQTGIQIDTESFNFELLTAGLQESLVPKKALNKKVKEAISNLSFLYGIDPIQMKSIILSAVTAEDEIDIEELRKAARDWYQFEHQDKLPSLVDRHQPVVHMTASAEPKTQEEQLVHYLETTSPRKLLKDISGGAEPTKTDLQIIEEVMFQQKLLPGVTNVLIQYVLLKTNMKLTKGYIEKIASHWARKKIKTVKEAMELAISEHRQYLEWADGKKTAGQGTQTRRKPIRTEQLPDWFKENDSPSAAKEEPAIIPNFEEKKRALEEKLKKLRT</sequence>
<evidence type="ECO:0000313" key="7">
    <source>
        <dbReference type="Proteomes" id="UP000234951"/>
    </source>
</evidence>
<dbReference type="Pfam" id="PF07261">
    <property type="entry name" value="DnaB_2"/>
    <property type="match status" value="1"/>
</dbReference>